<dbReference type="AlphaFoldDB" id="A0A0K2TMB6"/>
<reference evidence="2" key="1">
    <citation type="submission" date="2014-05" db="EMBL/GenBank/DDBJ databases">
        <authorList>
            <person name="Chronopoulou M."/>
        </authorList>
    </citation>
    <scope>NUCLEOTIDE SEQUENCE</scope>
    <source>
        <tissue evidence="2">Whole organism</tissue>
    </source>
</reference>
<protein>
    <submittedName>
        <fullName evidence="2">Uncharacterized protein</fullName>
    </submittedName>
</protein>
<feature type="transmembrane region" description="Helical" evidence="1">
    <location>
        <begin position="12"/>
        <end position="35"/>
    </location>
</feature>
<organism evidence="2">
    <name type="scientific">Lepeophtheirus salmonis</name>
    <name type="common">Salmon louse</name>
    <name type="synonym">Caligus salmonis</name>
    <dbReference type="NCBI Taxonomy" id="72036"/>
    <lineage>
        <taxon>Eukaryota</taxon>
        <taxon>Metazoa</taxon>
        <taxon>Ecdysozoa</taxon>
        <taxon>Arthropoda</taxon>
        <taxon>Crustacea</taxon>
        <taxon>Multicrustacea</taxon>
        <taxon>Hexanauplia</taxon>
        <taxon>Copepoda</taxon>
        <taxon>Siphonostomatoida</taxon>
        <taxon>Caligidae</taxon>
        <taxon>Lepeophtheirus</taxon>
    </lineage>
</organism>
<keyword evidence="1" id="KW-0472">Membrane</keyword>
<proteinExistence type="predicted"/>
<evidence type="ECO:0000256" key="1">
    <source>
        <dbReference type="SAM" id="Phobius"/>
    </source>
</evidence>
<keyword evidence="1" id="KW-0812">Transmembrane</keyword>
<name>A0A0K2TMB6_LEPSM</name>
<dbReference type="EMBL" id="HACA01009406">
    <property type="protein sequence ID" value="CDW26767.1"/>
    <property type="molecule type" value="Transcribed_RNA"/>
</dbReference>
<keyword evidence="1" id="KW-1133">Transmembrane helix</keyword>
<accession>A0A0K2TMB6</accession>
<sequence>MTFWNNPSRRSAAISILFSYFVLMVATETMFFLVMDC</sequence>
<evidence type="ECO:0000313" key="2">
    <source>
        <dbReference type="EMBL" id="CDW26767.1"/>
    </source>
</evidence>